<keyword evidence="1 7" id="KW-0489">Methyltransferase</keyword>
<reference evidence="8" key="1">
    <citation type="journal article" date="2010" name="Genome Res.">
        <title>Population genomic sequencing of Coccidioides fungi reveals recent hybridization and transposon control.</title>
        <authorList>
            <person name="Neafsey D.E."/>
            <person name="Barker B.M."/>
            <person name="Sharpton T.J."/>
            <person name="Stajich J.E."/>
            <person name="Park D.J."/>
            <person name="Whiston E."/>
            <person name="Hung C.-Y."/>
            <person name="McMahan C."/>
            <person name="White J."/>
            <person name="Sykes S."/>
            <person name="Heiman D."/>
            <person name="Young S."/>
            <person name="Zeng Q."/>
            <person name="Abouelleil A."/>
            <person name="Aftuck L."/>
            <person name="Bessette D."/>
            <person name="Brown A."/>
            <person name="FitzGerald M."/>
            <person name="Lui A."/>
            <person name="Macdonald J.P."/>
            <person name="Priest M."/>
            <person name="Orbach M.J."/>
            <person name="Galgiani J.N."/>
            <person name="Kirkland T.N."/>
            <person name="Cole G.T."/>
            <person name="Birren B.W."/>
            <person name="Henn M.R."/>
            <person name="Taylor J.W."/>
            <person name="Rounsley S.D."/>
        </authorList>
    </citation>
    <scope>NUCLEOTIDE SEQUENCE [LARGE SCALE GENOMIC DNA]</scope>
    <source>
        <strain evidence="8">RMSCC 2394</strain>
    </source>
</reference>
<dbReference type="STRING" id="404692.A0A0J7B4M6"/>
<dbReference type="Gene3D" id="3.40.50.150">
    <property type="entry name" value="Vaccinia Virus protein VP39"/>
    <property type="match status" value="1"/>
</dbReference>
<dbReference type="EMBL" id="DS028095">
    <property type="protein sequence ID" value="KMP04847.1"/>
    <property type="molecule type" value="Genomic_DNA"/>
</dbReference>
<evidence type="ECO:0000313" key="8">
    <source>
        <dbReference type="Proteomes" id="UP000054565"/>
    </source>
</evidence>
<dbReference type="InterPro" id="IPR012967">
    <property type="entry name" value="COMT_dimerisation"/>
</dbReference>
<dbReference type="InterPro" id="IPR016461">
    <property type="entry name" value="COMT-like"/>
</dbReference>
<keyword evidence="2 7" id="KW-0808">Transferase</keyword>
<dbReference type="OrthoDB" id="1535081at2759"/>
<evidence type="ECO:0000259" key="5">
    <source>
        <dbReference type="Pfam" id="PF00891"/>
    </source>
</evidence>
<keyword evidence="3" id="KW-0949">S-adenosyl-L-methionine</keyword>
<dbReference type="GO" id="GO:0008171">
    <property type="term" value="F:O-methyltransferase activity"/>
    <property type="evidence" value="ECO:0007669"/>
    <property type="project" value="InterPro"/>
</dbReference>
<dbReference type="InterPro" id="IPR001077">
    <property type="entry name" value="COMT_C"/>
</dbReference>
<feature type="domain" description="O-methyltransferase dimerisation" evidence="6">
    <location>
        <begin position="70"/>
        <end position="136"/>
    </location>
</feature>
<proteinExistence type="predicted"/>
<dbReference type="InterPro" id="IPR036390">
    <property type="entry name" value="WH_DNA-bd_sf"/>
</dbReference>
<feature type="domain" description="O-methyltransferase C-terminal" evidence="5">
    <location>
        <begin position="235"/>
        <end position="381"/>
    </location>
</feature>
<evidence type="ECO:0000256" key="1">
    <source>
        <dbReference type="ARBA" id="ARBA00022603"/>
    </source>
</evidence>
<dbReference type="PANTHER" id="PTHR43712">
    <property type="entry name" value="PUTATIVE (AFU_ORTHOLOGUE AFUA_4G14580)-RELATED"/>
    <property type="match status" value="1"/>
</dbReference>
<gene>
    <name evidence="7" type="ORF">CIRG_04528</name>
</gene>
<feature type="active site" description="Proton acceptor" evidence="4">
    <location>
        <position position="310"/>
    </location>
</feature>
<protein>
    <submittedName>
        <fullName evidence="7">Sterigmatocystin 8-O-methyltransferase</fullName>
    </submittedName>
</protein>
<dbReference type="InterPro" id="IPR036388">
    <property type="entry name" value="WH-like_DNA-bd_sf"/>
</dbReference>
<name>A0A0J7B4M6_COCIT</name>
<dbReference type="SUPFAM" id="SSF46785">
    <property type="entry name" value="Winged helix' DNA-binding domain"/>
    <property type="match status" value="1"/>
</dbReference>
<dbReference type="PIRSF" id="PIRSF005739">
    <property type="entry name" value="O-mtase"/>
    <property type="match status" value="1"/>
</dbReference>
<organism evidence="7 8">
    <name type="scientific">Coccidioides immitis RMSCC 2394</name>
    <dbReference type="NCBI Taxonomy" id="404692"/>
    <lineage>
        <taxon>Eukaryota</taxon>
        <taxon>Fungi</taxon>
        <taxon>Dikarya</taxon>
        <taxon>Ascomycota</taxon>
        <taxon>Pezizomycotina</taxon>
        <taxon>Eurotiomycetes</taxon>
        <taxon>Eurotiomycetidae</taxon>
        <taxon>Onygenales</taxon>
        <taxon>Onygenaceae</taxon>
        <taxon>Coccidioides</taxon>
    </lineage>
</organism>
<evidence type="ECO:0000256" key="4">
    <source>
        <dbReference type="PIRSR" id="PIRSR005739-1"/>
    </source>
</evidence>
<dbReference type="GO" id="GO:0046983">
    <property type="term" value="F:protein dimerization activity"/>
    <property type="evidence" value="ECO:0007669"/>
    <property type="project" value="InterPro"/>
</dbReference>
<dbReference type="Pfam" id="PF08100">
    <property type="entry name" value="Dimerisation"/>
    <property type="match status" value="1"/>
</dbReference>
<sequence>MAAKLDDVVALSERIETVLSNPQAVTDLQDDGLRRRLRDAGRKLSLAMEAPGDTIHRIAYAPMQLALARVGIDIRLFDILSEGNGSSFTHEELAKKTKVDIVLMKRLLRYYQSVGMVLQLDEDTYTATNVTEALASDGGRYGVYIQFDLLSPAIMAFPKFLQQNGYCNPIDPSKTAFHLGMHTSQTFFQWLQSHPQDSENFGIWMSAQRESRPIFLDVMDFERELGQGTNSSTVLFVDIGGSKGHQSIALRQRYPDLPGRIIVQDLEHVLAEARQNPLRGFESIEAEVYDMFLPQTIKGARAYYLRQVLHDWPNDKCKVILENIKAGMSQDSTLLIDEMVISERNAPWRATQADFTMAVALSSMQRTETEWRALLEAAGFRIRKILKYREELEDCVIVAAPN</sequence>
<dbReference type="PROSITE" id="PS51683">
    <property type="entry name" value="SAM_OMT_II"/>
    <property type="match status" value="1"/>
</dbReference>
<evidence type="ECO:0000256" key="2">
    <source>
        <dbReference type="ARBA" id="ARBA00022679"/>
    </source>
</evidence>
<dbReference type="AlphaFoldDB" id="A0A0J7B4M6"/>
<evidence type="ECO:0000259" key="6">
    <source>
        <dbReference type="Pfam" id="PF08100"/>
    </source>
</evidence>
<dbReference type="SUPFAM" id="SSF53335">
    <property type="entry name" value="S-adenosyl-L-methionine-dependent methyltransferases"/>
    <property type="match status" value="1"/>
</dbReference>
<dbReference type="InterPro" id="IPR029063">
    <property type="entry name" value="SAM-dependent_MTases_sf"/>
</dbReference>
<evidence type="ECO:0000313" key="7">
    <source>
        <dbReference type="EMBL" id="KMP04847.1"/>
    </source>
</evidence>
<dbReference type="Gene3D" id="1.10.10.10">
    <property type="entry name" value="Winged helix-like DNA-binding domain superfamily/Winged helix DNA-binding domain"/>
    <property type="match status" value="1"/>
</dbReference>
<accession>A0A0J7B4M6</accession>
<dbReference type="GO" id="GO:0032259">
    <property type="term" value="P:methylation"/>
    <property type="evidence" value="ECO:0007669"/>
    <property type="project" value="UniProtKB-KW"/>
</dbReference>
<evidence type="ECO:0000256" key="3">
    <source>
        <dbReference type="ARBA" id="ARBA00022691"/>
    </source>
</evidence>
<dbReference type="Proteomes" id="UP000054565">
    <property type="component" value="Unassembled WGS sequence"/>
</dbReference>
<dbReference type="PANTHER" id="PTHR43712:SF1">
    <property type="entry name" value="HYPOTHETICAL O-METHYLTRANSFERASE (EUROFUNG)-RELATED"/>
    <property type="match status" value="1"/>
</dbReference>
<dbReference type="Pfam" id="PF00891">
    <property type="entry name" value="Methyltransf_2"/>
    <property type="match status" value="1"/>
</dbReference>